<dbReference type="EMBL" id="KZ308242">
    <property type="protein sequence ID" value="KAG8225555.1"/>
    <property type="molecule type" value="Genomic_DNA"/>
</dbReference>
<dbReference type="InterPro" id="IPR029526">
    <property type="entry name" value="PGBD"/>
</dbReference>
<feature type="domain" description="PiggyBac transposable element-derived protein" evidence="1">
    <location>
        <begin position="25"/>
        <end position="100"/>
    </location>
</feature>
<name>A0A8K0K1C4_LADFU</name>
<dbReference type="AlphaFoldDB" id="A0A8K0K1C4"/>
<reference evidence="2" key="2">
    <citation type="submission" date="2017-10" db="EMBL/GenBank/DDBJ databases">
        <title>Ladona fulva Genome sequencing and assembly.</title>
        <authorList>
            <person name="Murali S."/>
            <person name="Richards S."/>
            <person name="Bandaranaike D."/>
            <person name="Bellair M."/>
            <person name="Blankenburg K."/>
            <person name="Chao H."/>
            <person name="Dinh H."/>
            <person name="Doddapaneni H."/>
            <person name="Dugan-Rocha S."/>
            <person name="Elkadiri S."/>
            <person name="Gnanaolivu R."/>
            <person name="Hernandez B."/>
            <person name="Skinner E."/>
            <person name="Javaid M."/>
            <person name="Lee S."/>
            <person name="Li M."/>
            <person name="Ming W."/>
            <person name="Munidasa M."/>
            <person name="Muniz J."/>
            <person name="Nguyen L."/>
            <person name="Hughes D."/>
            <person name="Osuji N."/>
            <person name="Pu L.-L."/>
            <person name="Puazo M."/>
            <person name="Qu C."/>
            <person name="Quiroz J."/>
            <person name="Raj R."/>
            <person name="Weissenberger G."/>
            <person name="Xin Y."/>
            <person name="Zou X."/>
            <person name="Han Y."/>
            <person name="Worley K."/>
            <person name="Muzny D."/>
            <person name="Gibbs R."/>
        </authorList>
    </citation>
    <scope>NUCLEOTIDE SEQUENCE</scope>
    <source>
        <strain evidence="2">Sampled in the wild</strain>
    </source>
</reference>
<keyword evidence="3" id="KW-1185">Reference proteome</keyword>
<dbReference type="OrthoDB" id="6750944at2759"/>
<protein>
    <recommendedName>
        <fullName evidence="1">PiggyBac transposable element-derived protein domain-containing protein</fullName>
    </recommendedName>
</protein>
<comment type="caution">
    <text evidence="2">The sequence shown here is derived from an EMBL/GenBank/DDBJ whole genome shotgun (WGS) entry which is preliminary data.</text>
</comment>
<accession>A0A8K0K1C4</accession>
<evidence type="ECO:0000313" key="3">
    <source>
        <dbReference type="Proteomes" id="UP000792457"/>
    </source>
</evidence>
<gene>
    <name evidence="2" type="ORF">J437_LFUL002072</name>
</gene>
<reference evidence="2" key="1">
    <citation type="submission" date="2013-04" db="EMBL/GenBank/DDBJ databases">
        <authorList>
            <person name="Qu J."/>
            <person name="Murali S.C."/>
            <person name="Bandaranaike D."/>
            <person name="Bellair M."/>
            <person name="Blankenburg K."/>
            <person name="Chao H."/>
            <person name="Dinh H."/>
            <person name="Doddapaneni H."/>
            <person name="Downs B."/>
            <person name="Dugan-Rocha S."/>
            <person name="Elkadiri S."/>
            <person name="Gnanaolivu R.D."/>
            <person name="Hernandez B."/>
            <person name="Javaid M."/>
            <person name="Jayaseelan J.C."/>
            <person name="Lee S."/>
            <person name="Li M."/>
            <person name="Ming W."/>
            <person name="Munidasa M."/>
            <person name="Muniz J."/>
            <person name="Nguyen L."/>
            <person name="Ongeri F."/>
            <person name="Osuji N."/>
            <person name="Pu L.-L."/>
            <person name="Puazo M."/>
            <person name="Qu C."/>
            <person name="Quiroz J."/>
            <person name="Raj R."/>
            <person name="Weissenberger G."/>
            <person name="Xin Y."/>
            <person name="Zou X."/>
            <person name="Han Y."/>
            <person name="Richards S."/>
            <person name="Worley K."/>
            <person name="Muzny D."/>
            <person name="Gibbs R."/>
        </authorList>
    </citation>
    <scope>NUCLEOTIDE SEQUENCE</scope>
    <source>
        <strain evidence="2">Sampled in the wild</strain>
    </source>
</reference>
<evidence type="ECO:0000259" key="1">
    <source>
        <dbReference type="Pfam" id="PF13843"/>
    </source>
</evidence>
<dbReference type="PANTHER" id="PTHR46599:SF3">
    <property type="entry name" value="PIGGYBAC TRANSPOSABLE ELEMENT-DERIVED PROTEIN 4"/>
    <property type="match status" value="1"/>
</dbReference>
<organism evidence="2 3">
    <name type="scientific">Ladona fulva</name>
    <name type="common">Scarce chaser dragonfly</name>
    <name type="synonym">Libellula fulva</name>
    <dbReference type="NCBI Taxonomy" id="123851"/>
    <lineage>
        <taxon>Eukaryota</taxon>
        <taxon>Metazoa</taxon>
        <taxon>Ecdysozoa</taxon>
        <taxon>Arthropoda</taxon>
        <taxon>Hexapoda</taxon>
        <taxon>Insecta</taxon>
        <taxon>Pterygota</taxon>
        <taxon>Palaeoptera</taxon>
        <taxon>Odonata</taxon>
        <taxon>Epiprocta</taxon>
        <taxon>Anisoptera</taxon>
        <taxon>Libelluloidea</taxon>
        <taxon>Libellulidae</taxon>
        <taxon>Ladona</taxon>
    </lineage>
</organism>
<evidence type="ECO:0000313" key="2">
    <source>
        <dbReference type="EMBL" id="KAG8225555.1"/>
    </source>
</evidence>
<proteinExistence type="predicted"/>
<sequence length="102" mass="12095">MYWSQKSLHRNDMIRVLIRTQKLIRLTKVRPLIDLIHGKFQTTITPGESIVIDESMVPWKGRLFFRQYLPGKSHKYGIKCYKLCTPELYTYNLQVYTGKTNS</sequence>
<dbReference type="Pfam" id="PF13843">
    <property type="entry name" value="DDE_Tnp_1_7"/>
    <property type="match status" value="1"/>
</dbReference>
<dbReference type="Proteomes" id="UP000792457">
    <property type="component" value="Unassembled WGS sequence"/>
</dbReference>
<dbReference type="PANTHER" id="PTHR46599">
    <property type="entry name" value="PIGGYBAC TRANSPOSABLE ELEMENT-DERIVED PROTEIN 4"/>
    <property type="match status" value="1"/>
</dbReference>